<evidence type="ECO:0000313" key="3">
    <source>
        <dbReference type="Proteomes" id="UP001054252"/>
    </source>
</evidence>
<comment type="caution">
    <text evidence="2">The sequence shown here is derived from an EMBL/GenBank/DDBJ whole genome shotgun (WGS) entry which is preliminary data.</text>
</comment>
<gene>
    <name evidence="2" type="ORF">SLEP1_g54765</name>
</gene>
<evidence type="ECO:0000313" key="2">
    <source>
        <dbReference type="EMBL" id="GKV47915.1"/>
    </source>
</evidence>
<feature type="compositionally biased region" description="Polar residues" evidence="1">
    <location>
        <begin position="114"/>
        <end position="123"/>
    </location>
</feature>
<evidence type="ECO:0000256" key="1">
    <source>
        <dbReference type="SAM" id="MobiDB-lite"/>
    </source>
</evidence>
<organism evidence="2 3">
    <name type="scientific">Rubroshorea leprosula</name>
    <dbReference type="NCBI Taxonomy" id="152421"/>
    <lineage>
        <taxon>Eukaryota</taxon>
        <taxon>Viridiplantae</taxon>
        <taxon>Streptophyta</taxon>
        <taxon>Embryophyta</taxon>
        <taxon>Tracheophyta</taxon>
        <taxon>Spermatophyta</taxon>
        <taxon>Magnoliopsida</taxon>
        <taxon>eudicotyledons</taxon>
        <taxon>Gunneridae</taxon>
        <taxon>Pentapetalae</taxon>
        <taxon>rosids</taxon>
        <taxon>malvids</taxon>
        <taxon>Malvales</taxon>
        <taxon>Dipterocarpaceae</taxon>
        <taxon>Rubroshorea</taxon>
    </lineage>
</organism>
<keyword evidence="3" id="KW-1185">Reference proteome</keyword>
<accession>A0AAV5MDQ4</accession>
<reference evidence="2 3" key="1">
    <citation type="journal article" date="2021" name="Commun. Biol.">
        <title>The genome of Shorea leprosula (Dipterocarpaceae) highlights the ecological relevance of drought in aseasonal tropical rainforests.</title>
        <authorList>
            <person name="Ng K.K.S."/>
            <person name="Kobayashi M.J."/>
            <person name="Fawcett J.A."/>
            <person name="Hatakeyama M."/>
            <person name="Paape T."/>
            <person name="Ng C.H."/>
            <person name="Ang C.C."/>
            <person name="Tnah L.H."/>
            <person name="Lee C.T."/>
            <person name="Nishiyama T."/>
            <person name="Sese J."/>
            <person name="O'Brien M.J."/>
            <person name="Copetti D."/>
            <person name="Mohd Noor M.I."/>
            <person name="Ong R.C."/>
            <person name="Putra M."/>
            <person name="Sireger I.Z."/>
            <person name="Indrioko S."/>
            <person name="Kosugi Y."/>
            <person name="Izuno A."/>
            <person name="Isagi Y."/>
            <person name="Lee S.L."/>
            <person name="Shimizu K.K."/>
        </authorList>
    </citation>
    <scope>NUCLEOTIDE SEQUENCE [LARGE SCALE GENOMIC DNA]</scope>
    <source>
        <strain evidence="2">214</strain>
    </source>
</reference>
<protein>
    <submittedName>
        <fullName evidence="2">Uncharacterized protein</fullName>
    </submittedName>
</protein>
<sequence length="179" mass="19913">MKLGVVLPFLHCKIASQVWSNRYKWWGVYTAAASNVREAFDQHEGLMLDGKIQIGWEPIRSYMESSLFLVSQQREDLSQQLEGLPLFNFSNNWVAIDTALSPNYEKEFLSLRSHQSPPTSTAWSGEVEDVSSPSSTHPAKGKSSSHSHVPLSLSSPCFLSKVTEVEGGPEIQVVNQTGF</sequence>
<dbReference type="AlphaFoldDB" id="A0AAV5MDQ4"/>
<proteinExistence type="predicted"/>
<dbReference type="Proteomes" id="UP001054252">
    <property type="component" value="Unassembled WGS sequence"/>
</dbReference>
<feature type="region of interest" description="Disordered" evidence="1">
    <location>
        <begin position="114"/>
        <end position="150"/>
    </location>
</feature>
<dbReference type="EMBL" id="BPVZ01000240">
    <property type="protein sequence ID" value="GKV47915.1"/>
    <property type="molecule type" value="Genomic_DNA"/>
</dbReference>
<name>A0AAV5MDQ4_9ROSI</name>